<dbReference type="SMART" id="SM00421">
    <property type="entry name" value="HTH_LUXR"/>
    <property type="match status" value="1"/>
</dbReference>
<dbReference type="PROSITE" id="PS50043">
    <property type="entry name" value="HTH_LUXR_2"/>
    <property type="match status" value="1"/>
</dbReference>
<evidence type="ECO:0000256" key="2">
    <source>
        <dbReference type="ARBA" id="ARBA00023125"/>
    </source>
</evidence>
<protein>
    <recommendedName>
        <fullName evidence="5">HTH luxR-type domain-containing protein</fullName>
    </recommendedName>
</protein>
<sequence length="270" mass="29620">MGSVDDRLTRQPGSSGGNHQCYTHQMDYILPEIRDIRASPLGGRSLLQTEITVPVGTLDTNIQIALTVQDDIRRYSIEGMFRSLDIRLTVQSITDIADLSTFGNGQLIISSGNAVQPVPDEIAEKLRINNIRVLILVDSADVLEQSWVDRANGFLDWTDLRPETLREAIVDVESGRFHVSATLVRRSVTAPGQTGADTTSKRASMIALTAREHQVLRLIAEGLSNRQVARSLSISEHGVKRTVGIILAKLNCPNRTLAVVRAMESGLLVM</sequence>
<dbReference type="InterPro" id="IPR036388">
    <property type="entry name" value="WH-like_DNA-bd_sf"/>
</dbReference>
<accession>A0ABP6VZ74</accession>
<feature type="compositionally biased region" description="Polar residues" evidence="4">
    <location>
        <begin position="11"/>
        <end position="20"/>
    </location>
</feature>
<dbReference type="InterPro" id="IPR016032">
    <property type="entry name" value="Sig_transdc_resp-reg_C-effctor"/>
</dbReference>
<evidence type="ECO:0000256" key="4">
    <source>
        <dbReference type="SAM" id="MobiDB-lite"/>
    </source>
</evidence>
<evidence type="ECO:0000256" key="1">
    <source>
        <dbReference type="ARBA" id="ARBA00023015"/>
    </source>
</evidence>
<dbReference type="CDD" id="cd06170">
    <property type="entry name" value="LuxR_C_like"/>
    <property type="match status" value="1"/>
</dbReference>
<evidence type="ECO:0000313" key="7">
    <source>
        <dbReference type="Proteomes" id="UP001500689"/>
    </source>
</evidence>
<comment type="caution">
    <text evidence="6">The sequence shown here is derived from an EMBL/GenBank/DDBJ whole genome shotgun (WGS) entry which is preliminary data.</text>
</comment>
<feature type="region of interest" description="Disordered" evidence="4">
    <location>
        <begin position="1"/>
        <end position="20"/>
    </location>
</feature>
<dbReference type="Proteomes" id="UP001500689">
    <property type="component" value="Unassembled WGS sequence"/>
</dbReference>
<reference evidence="7" key="1">
    <citation type="journal article" date="2019" name="Int. J. Syst. Evol. Microbiol.">
        <title>The Global Catalogue of Microorganisms (GCM) 10K type strain sequencing project: providing services to taxonomists for standard genome sequencing and annotation.</title>
        <authorList>
            <consortium name="The Broad Institute Genomics Platform"/>
            <consortium name="The Broad Institute Genome Sequencing Center for Infectious Disease"/>
            <person name="Wu L."/>
            <person name="Ma J."/>
        </authorList>
    </citation>
    <scope>NUCLEOTIDE SEQUENCE [LARGE SCALE GENOMIC DNA]</scope>
    <source>
        <strain evidence="7">JCM 16898</strain>
    </source>
</reference>
<dbReference type="PANTHER" id="PTHR43214:SF24">
    <property type="entry name" value="TRANSCRIPTIONAL REGULATORY PROTEIN NARL-RELATED"/>
    <property type="match status" value="1"/>
</dbReference>
<evidence type="ECO:0000259" key="5">
    <source>
        <dbReference type="PROSITE" id="PS50043"/>
    </source>
</evidence>
<proteinExistence type="predicted"/>
<dbReference type="InterPro" id="IPR039420">
    <property type="entry name" value="WalR-like"/>
</dbReference>
<keyword evidence="1" id="KW-0805">Transcription regulation</keyword>
<keyword evidence="3" id="KW-0804">Transcription</keyword>
<feature type="domain" description="HTH luxR-type" evidence="5">
    <location>
        <begin position="201"/>
        <end position="266"/>
    </location>
</feature>
<keyword evidence="2" id="KW-0238">DNA-binding</keyword>
<organism evidence="6 7">
    <name type="scientific">Amycolatopsis ultiminotia</name>
    <dbReference type="NCBI Taxonomy" id="543629"/>
    <lineage>
        <taxon>Bacteria</taxon>
        <taxon>Bacillati</taxon>
        <taxon>Actinomycetota</taxon>
        <taxon>Actinomycetes</taxon>
        <taxon>Pseudonocardiales</taxon>
        <taxon>Pseudonocardiaceae</taxon>
        <taxon>Amycolatopsis</taxon>
    </lineage>
</organism>
<keyword evidence="7" id="KW-1185">Reference proteome</keyword>
<gene>
    <name evidence="6" type="ORF">GCM10022222_28600</name>
</gene>
<dbReference type="Gene3D" id="1.10.10.10">
    <property type="entry name" value="Winged helix-like DNA-binding domain superfamily/Winged helix DNA-binding domain"/>
    <property type="match status" value="1"/>
</dbReference>
<name>A0ABP6VZ74_9PSEU</name>
<evidence type="ECO:0000256" key="3">
    <source>
        <dbReference type="ARBA" id="ARBA00023163"/>
    </source>
</evidence>
<dbReference type="PRINTS" id="PR00038">
    <property type="entry name" value="HTHLUXR"/>
</dbReference>
<dbReference type="InterPro" id="IPR000792">
    <property type="entry name" value="Tscrpt_reg_LuxR_C"/>
</dbReference>
<dbReference type="Pfam" id="PF00196">
    <property type="entry name" value="GerE"/>
    <property type="match status" value="1"/>
</dbReference>
<dbReference type="EMBL" id="BAAAZN010000005">
    <property type="protein sequence ID" value="GAA3543194.1"/>
    <property type="molecule type" value="Genomic_DNA"/>
</dbReference>
<dbReference type="SUPFAM" id="SSF46894">
    <property type="entry name" value="C-terminal effector domain of the bipartite response regulators"/>
    <property type="match status" value="1"/>
</dbReference>
<dbReference type="PANTHER" id="PTHR43214">
    <property type="entry name" value="TWO-COMPONENT RESPONSE REGULATOR"/>
    <property type="match status" value="1"/>
</dbReference>
<evidence type="ECO:0000313" key="6">
    <source>
        <dbReference type="EMBL" id="GAA3543194.1"/>
    </source>
</evidence>